<sequence length="114" mass="12522">IAYQHRAPDHAAVNENTSNGRLYILYQDLNIPTRTVYDLPTLPEYLFAEESRAQCRSWSENLNYYTGINYLAGATAGAAGGFTSSVKAVEPTDTLILKINRILNGSGHSGRLVC</sequence>
<reference evidence="1" key="1">
    <citation type="submission" date="2020-07" db="EMBL/GenBank/DDBJ databases">
        <title>Ethylene signaling mediates host invasion by parasitic plants.</title>
        <authorList>
            <person name="Yoshida S."/>
        </authorList>
    </citation>
    <scope>NUCLEOTIDE SEQUENCE</scope>
    <source>
        <strain evidence="1">Okayama</strain>
    </source>
</reference>
<feature type="non-terminal residue" evidence="1">
    <location>
        <position position="1"/>
    </location>
</feature>
<organism evidence="1 2">
    <name type="scientific">Phtheirospermum japonicum</name>
    <dbReference type="NCBI Taxonomy" id="374723"/>
    <lineage>
        <taxon>Eukaryota</taxon>
        <taxon>Viridiplantae</taxon>
        <taxon>Streptophyta</taxon>
        <taxon>Embryophyta</taxon>
        <taxon>Tracheophyta</taxon>
        <taxon>Spermatophyta</taxon>
        <taxon>Magnoliopsida</taxon>
        <taxon>eudicotyledons</taxon>
        <taxon>Gunneridae</taxon>
        <taxon>Pentapetalae</taxon>
        <taxon>asterids</taxon>
        <taxon>lamiids</taxon>
        <taxon>Lamiales</taxon>
        <taxon>Orobanchaceae</taxon>
        <taxon>Orobanchaceae incertae sedis</taxon>
        <taxon>Phtheirospermum</taxon>
    </lineage>
</organism>
<name>A0A830BU59_9LAMI</name>
<evidence type="ECO:0000313" key="2">
    <source>
        <dbReference type="Proteomes" id="UP000653305"/>
    </source>
</evidence>
<gene>
    <name evidence="1" type="ORF">PHJA_000706800</name>
</gene>
<dbReference type="OrthoDB" id="159299at2759"/>
<protein>
    <submittedName>
        <fullName evidence="1">Mitochondrial import inner membrane translocase subunit tim23-1</fullName>
    </submittedName>
</protein>
<comment type="caution">
    <text evidence="1">The sequence shown here is derived from an EMBL/GenBank/DDBJ whole genome shotgun (WGS) entry which is preliminary data.</text>
</comment>
<dbReference type="EMBL" id="BMAC01000109">
    <property type="protein sequence ID" value="GFP85631.1"/>
    <property type="molecule type" value="Genomic_DNA"/>
</dbReference>
<accession>A0A830BU59</accession>
<dbReference type="AlphaFoldDB" id="A0A830BU59"/>
<keyword evidence="2" id="KW-1185">Reference proteome</keyword>
<proteinExistence type="predicted"/>
<evidence type="ECO:0000313" key="1">
    <source>
        <dbReference type="EMBL" id="GFP85631.1"/>
    </source>
</evidence>
<dbReference type="Proteomes" id="UP000653305">
    <property type="component" value="Unassembled WGS sequence"/>
</dbReference>